<organism evidence="4 5">
    <name type="scientific">Protopolystoma xenopodis</name>
    <dbReference type="NCBI Taxonomy" id="117903"/>
    <lineage>
        <taxon>Eukaryota</taxon>
        <taxon>Metazoa</taxon>
        <taxon>Spiralia</taxon>
        <taxon>Lophotrochozoa</taxon>
        <taxon>Platyhelminthes</taxon>
        <taxon>Monogenea</taxon>
        <taxon>Polyopisthocotylea</taxon>
        <taxon>Polystomatidea</taxon>
        <taxon>Polystomatidae</taxon>
        <taxon>Protopolystoma</taxon>
    </lineage>
</organism>
<keyword evidence="5" id="KW-1185">Reference proteome</keyword>
<dbReference type="GO" id="GO:0006995">
    <property type="term" value="P:cellular response to nitrogen starvation"/>
    <property type="evidence" value="ECO:0007669"/>
    <property type="project" value="TreeGrafter"/>
</dbReference>
<dbReference type="InterPro" id="IPR040455">
    <property type="entry name" value="Atg6_BARA"/>
</dbReference>
<proteinExistence type="inferred from homology"/>
<dbReference type="PANTHER" id="PTHR12768">
    <property type="entry name" value="BECLIN 1"/>
    <property type="match status" value="1"/>
</dbReference>
<dbReference type="Proteomes" id="UP000784294">
    <property type="component" value="Unassembled WGS sequence"/>
</dbReference>
<accession>A0A3S5A069</accession>
<dbReference type="GO" id="GO:0030674">
    <property type="term" value="F:protein-macromolecule adaptor activity"/>
    <property type="evidence" value="ECO:0007669"/>
    <property type="project" value="TreeGrafter"/>
</dbReference>
<dbReference type="Gene3D" id="1.10.418.40">
    <property type="entry name" value="Autophagy protein 6/Beclin 1"/>
    <property type="match status" value="1"/>
</dbReference>
<dbReference type="Pfam" id="PF04111">
    <property type="entry name" value="APG6"/>
    <property type="match status" value="1"/>
</dbReference>
<dbReference type="GO" id="GO:0000045">
    <property type="term" value="P:autophagosome assembly"/>
    <property type="evidence" value="ECO:0007669"/>
    <property type="project" value="TreeGrafter"/>
</dbReference>
<dbReference type="GO" id="GO:0034271">
    <property type="term" value="C:phosphatidylinositol 3-kinase complex, class III, type I"/>
    <property type="evidence" value="ECO:0007669"/>
    <property type="project" value="TreeGrafter"/>
</dbReference>
<evidence type="ECO:0000313" key="4">
    <source>
        <dbReference type="EMBL" id="VEL24174.1"/>
    </source>
</evidence>
<dbReference type="InterPro" id="IPR038274">
    <property type="entry name" value="Atg6/Beclin_C_sf"/>
</dbReference>
<gene>
    <name evidence="4" type="ORF">PXEA_LOCUS17614</name>
</gene>
<dbReference type="GO" id="GO:0045324">
    <property type="term" value="P:late endosome to vacuole transport"/>
    <property type="evidence" value="ECO:0007669"/>
    <property type="project" value="TreeGrafter"/>
</dbReference>
<evidence type="ECO:0000259" key="3">
    <source>
        <dbReference type="Pfam" id="PF04111"/>
    </source>
</evidence>
<dbReference type="GO" id="GO:0000423">
    <property type="term" value="P:mitophagy"/>
    <property type="evidence" value="ECO:0007669"/>
    <property type="project" value="TreeGrafter"/>
</dbReference>
<feature type="domain" description="Atg6 BARA" evidence="3">
    <location>
        <begin position="34"/>
        <end position="68"/>
    </location>
</feature>
<dbReference type="GO" id="GO:0000407">
    <property type="term" value="C:phagophore assembly site"/>
    <property type="evidence" value="ECO:0007669"/>
    <property type="project" value="TreeGrafter"/>
</dbReference>
<keyword evidence="2" id="KW-0175">Coiled coil</keyword>
<dbReference type="GO" id="GO:0043548">
    <property type="term" value="F:phosphatidylinositol 3-kinase binding"/>
    <property type="evidence" value="ECO:0007669"/>
    <property type="project" value="TreeGrafter"/>
</dbReference>
<evidence type="ECO:0000256" key="2">
    <source>
        <dbReference type="SAM" id="Coils"/>
    </source>
</evidence>
<comment type="similarity">
    <text evidence="1">Belongs to the beclin family.</text>
</comment>
<reference evidence="4" key="1">
    <citation type="submission" date="2018-11" db="EMBL/GenBank/DDBJ databases">
        <authorList>
            <consortium name="Pathogen Informatics"/>
        </authorList>
    </citation>
    <scope>NUCLEOTIDE SEQUENCE</scope>
</reference>
<dbReference type="GO" id="GO:0034272">
    <property type="term" value="C:phosphatidylinositol 3-kinase complex, class III, type II"/>
    <property type="evidence" value="ECO:0007669"/>
    <property type="project" value="TreeGrafter"/>
</dbReference>
<feature type="coiled-coil region" evidence="2">
    <location>
        <begin position="3"/>
        <end position="30"/>
    </location>
</feature>
<protein>
    <recommendedName>
        <fullName evidence="3">Atg6 BARA domain-containing protein</fullName>
    </recommendedName>
</protein>
<sequence length="70" mass="8114">MEYNEQKQNLLEAEEELLLLKARLNHARTQYTRLQRTNLLNTAFPIWYDGHIGVINGLHLGRLSNNPVGN</sequence>
<dbReference type="AlphaFoldDB" id="A0A3S5A069"/>
<dbReference type="PANTHER" id="PTHR12768:SF4">
    <property type="entry name" value="BECLIN-1"/>
    <property type="match status" value="1"/>
</dbReference>
<evidence type="ECO:0000313" key="5">
    <source>
        <dbReference type="Proteomes" id="UP000784294"/>
    </source>
</evidence>
<comment type="caution">
    <text evidence="4">The sequence shown here is derived from an EMBL/GenBank/DDBJ whole genome shotgun (WGS) entry which is preliminary data.</text>
</comment>
<evidence type="ECO:0000256" key="1">
    <source>
        <dbReference type="ARBA" id="ARBA00005965"/>
    </source>
</evidence>
<dbReference type="OrthoDB" id="20368at2759"/>
<name>A0A3S5A069_9PLAT</name>
<dbReference type="EMBL" id="CAAALY010066306">
    <property type="protein sequence ID" value="VEL24174.1"/>
    <property type="molecule type" value="Genomic_DNA"/>
</dbReference>
<dbReference type="InterPro" id="IPR007243">
    <property type="entry name" value="Atg6/Beclin"/>
</dbReference>